<dbReference type="Proteomes" id="UP000563524">
    <property type="component" value="Unassembled WGS sequence"/>
</dbReference>
<dbReference type="InterPro" id="IPR032710">
    <property type="entry name" value="NTF2-like_dom_sf"/>
</dbReference>
<dbReference type="SUPFAM" id="SSF54427">
    <property type="entry name" value="NTF2-like"/>
    <property type="match status" value="1"/>
</dbReference>
<evidence type="ECO:0008006" key="3">
    <source>
        <dbReference type="Google" id="ProtNLM"/>
    </source>
</evidence>
<proteinExistence type="predicted"/>
<evidence type="ECO:0000313" key="1">
    <source>
        <dbReference type="EMBL" id="MBB4659103.1"/>
    </source>
</evidence>
<dbReference type="EMBL" id="JACHOB010000003">
    <property type="protein sequence ID" value="MBB4659103.1"/>
    <property type="molecule type" value="Genomic_DNA"/>
</dbReference>
<dbReference type="Pfam" id="PF12893">
    <property type="entry name" value="Lumazine_bd_2"/>
    <property type="match status" value="1"/>
</dbReference>
<name>A0A840I4B1_9PROT</name>
<sequence>MTYDPAIDTLIDVYLDGLWHADSERLRTVFHPALLYATADEVPARIFGLEAYMAEMGKRMPPSEAGAERNGRVVRIRQVGEATATVELTCAYFGRSYTDFLSLVRDGGRWQVIAKVFSFEEEALCPTSM</sequence>
<dbReference type="InterPro" id="IPR039437">
    <property type="entry name" value="FrzH/put_lumazine-bd"/>
</dbReference>
<gene>
    <name evidence="1" type="ORF">GGQ59_001628</name>
</gene>
<dbReference type="RefSeq" id="WP_183817375.1">
    <property type="nucleotide sequence ID" value="NZ_JACHOB010000003.1"/>
</dbReference>
<evidence type="ECO:0000313" key="2">
    <source>
        <dbReference type="Proteomes" id="UP000563524"/>
    </source>
</evidence>
<comment type="caution">
    <text evidence="1">The sequence shown here is derived from an EMBL/GenBank/DDBJ whole genome shotgun (WGS) entry which is preliminary data.</text>
</comment>
<organism evidence="1 2">
    <name type="scientific">Parvularcula dongshanensis</name>
    <dbReference type="NCBI Taxonomy" id="1173995"/>
    <lineage>
        <taxon>Bacteria</taxon>
        <taxon>Pseudomonadati</taxon>
        <taxon>Pseudomonadota</taxon>
        <taxon>Alphaproteobacteria</taxon>
        <taxon>Parvularculales</taxon>
        <taxon>Parvularculaceae</taxon>
        <taxon>Parvularcula</taxon>
    </lineage>
</organism>
<dbReference type="AlphaFoldDB" id="A0A840I4B1"/>
<protein>
    <recommendedName>
        <fullName evidence="3">Nuclear transport factor 2 family protein</fullName>
    </recommendedName>
</protein>
<reference evidence="1 2" key="1">
    <citation type="submission" date="2020-08" db="EMBL/GenBank/DDBJ databases">
        <title>Genomic Encyclopedia of Type Strains, Phase IV (KMG-IV): sequencing the most valuable type-strain genomes for metagenomic binning, comparative biology and taxonomic classification.</title>
        <authorList>
            <person name="Goeker M."/>
        </authorList>
    </citation>
    <scope>NUCLEOTIDE SEQUENCE [LARGE SCALE GENOMIC DNA]</scope>
    <source>
        <strain evidence="1 2">DSM 102850</strain>
    </source>
</reference>
<accession>A0A840I4B1</accession>
<dbReference type="Gene3D" id="3.10.450.50">
    <property type="match status" value="1"/>
</dbReference>
<keyword evidence="2" id="KW-1185">Reference proteome</keyword>